<sequence>MSSPSTMACNKDHIISFPAVGGHPDAPITKGIFSLRPPSKDLVREADVQRSSYDCDRGWQENIVSCPRRGLAGRKWEWFYIGALSWSVVKLPSELWPLLPNKKQELVTTKLAWLDNGTR</sequence>
<gene>
    <name evidence="1" type="ORF">BDN72DRAFT_905324</name>
</gene>
<dbReference type="Proteomes" id="UP000308600">
    <property type="component" value="Unassembled WGS sequence"/>
</dbReference>
<dbReference type="EMBL" id="ML208843">
    <property type="protein sequence ID" value="TFK60031.1"/>
    <property type="molecule type" value="Genomic_DNA"/>
</dbReference>
<accession>A0ACD3A307</accession>
<proteinExistence type="predicted"/>
<keyword evidence="2" id="KW-1185">Reference proteome</keyword>
<evidence type="ECO:0000313" key="2">
    <source>
        <dbReference type="Proteomes" id="UP000308600"/>
    </source>
</evidence>
<reference evidence="1 2" key="1">
    <citation type="journal article" date="2019" name="Nat. Ecol. Evol.">
        <title>Megaphylogeny resolves global patterns of mushroom evolution.</title>
        <authorList>
            <person name="Varga T."/>
            <person name="Krizsan K."/>
            <person name="Foldi C."/>
            <person name="Dima B."/>
            <person name="Sanchez-Garcia M."/>
            <person name="Sanchez-Ramirez S."/>
            <person name="Szollosi G.J."/>
            <person name="Szarkandi J.G."/>
            <person name="Papp V."/>
            <person name="Albert L."/>
            <person name="Andreopoulos W."/>
            <person name="Angelini C."/>
            <person name="Antonin V."/>
            <person name="Barry K.W."/>
            <person name="Bougher N.L."/>
            <person name="Buchanan P."/>
            <person name="Buyck B."/>
            <person name="Bense V."/>
            <person name="Catcheside P."/>
            <person name="Chovatia M."/>
            <person name="Cooper J."/>
            <person name="Damon W."/>
            <person name="Desjardin D."/>
            <person name="Finy P."/>
            <person name="Geml J."/>
            <person name="Haridas S."/>
            <person name="Hughes K."/>
            <person name="Justo A."/>
            <person name="Karasinski D."/>
            <person name="Kautmanova I."/>
            <person name="Kiss B."/>
            <person name="Kocsube S."/>
            <person name="Kotiranta H."/>
            <person name="LaButti K.M."/>
            <person name="Lechner B.E."/>
            <person name="Liimatainen K."/>
            <person name="Lipzen A."/>
            <person name="Lukacs Z."/>
            <person name="Mihaltcheva S."/>
            <person name="Morgado L.N."/>
            <person name="Niskanen T."/>
            <person name="Noordeloos M.E."/>
            <person name="Ohm R.A."/>
            <person name="Ortiz-Santana B."/>
            <person name="Ovrebo C."/>
            <person name="Racz N."/>
            <person name="Riley R."/>
            <person name="Savchenko A."/>
            <person name="Shiryaev A."/>
            <person name="Soop K."/>
            <person name="Spirin V."/>
            <person name="Szebenyi C."/>
            <person name="Tomsovsky M."/>
            <person name="Tulloss R.E."/>
            <person name="Uehling J."/>
            <person name="Grigoriev I.V."/>
            <person name="Vagvolgyi C."/>
            <person name="Papp T."/>
            <person name="Martin F.M."/>
            <person name="Miettinen O."/>
            <person name="Hibbett D.S."/>
            <person name="Nagy L.G."/>
        </authorList>
    </citation>
    <scope>NUCLEOTIDE SEQUENCE [LARGE SCALE GENOMIC DNA]</scope>
    <source>
        <strain evidence="1 2">NL-1719</strain>
    </source>
</reference>
<evidence type="ECO:0000313" key="1">
    <source>
        <dbReference type="EMBL" id="TFK60031.1"/>
    </source>
</evidence>
<organism evidence="1 2">
    <name type="scientific">Pluteus cervinus</name>
    <dbReference type="NCBI Taxonomy" id="181527"/>
    <lineage>
        <taxon>Eukaryota</taxon>
        <taxon>Fungi</taxon>
        <taxon>Dikarya</taxon>
        <taxon>Basidiomycota</taxon>
        <taxon>Agaricomycotina</taxon>
        <taxon>Agaricomycetes</taxon>
        <taxon>Agaricomycetidae</taxon>
        <taxon>Agaricales</taxon>
        <taxon>Pluteineae</taxon>
        <taxon>Pluteaceae</taxon>
        <taxon>Pluteus</taxon>
    </lineage>
</organism>
<name>A0ACD3A307_9AGAR</name>
<protein>
    <submittedName>
        <fullName evidence="1">Uncharacterized protein</fullName>
    </submittedName>
</protein>